<reference evidence="1" key="1">
    <citation type="submission" date="2021-06" db="EMBL/GenBank/DDBJ databases">
        <authorList>
            <person name="Kallberg Y."/>
            <person name="Tangrot J."/>
            <person name="Rosling A."/>
        </authorList>
    </citation>
    <scope>NUCLEOTIDE SEQUENCE</scope>
    <source>
        <strain evidence="1">AZ414A</strain>
    </source>
</reference>
<keyword evidence="2" id="KW-1185">Reference proteome</keyword>
<sequence length="42" mass="5149">MQIFEDIVQYCEGKIKDKHYQKSIIELERDMRGMVERLGMMR</sequence>
<gene>
    <name evidence="1" type="ORF">DEBURN_LOCUS3028</name>
</gene>
<protein>
    <submittedName>
        <fullName evidence="1">10544_t:CDS:1</fullName>
    </submittedName>
</protein>
<name>A0A9N8Z273_9GLOM</name>
<dbReference type="EMBL" id="CAJVPK010000180">
    <property type="protein sequence ID" value="CAG8468251.1"/>
    <property type="molecule type" value="Genomic_DNA"/>
</dbReference>
<evidence type="ECO:0000313" key="1">
    <source>
        <dbReference type="EMBL" id="CAG8468251.1"/>
    </source>
</evidence>
<dbReference type="OrthoDB" id="550575at2759"/>
<proteinExistence type="predicted"/>
<dbReference type="Proteomes" id="UP000789706">
    <property type="component" value="Unassembled WGS sequence"/>
</dbReference>
<evidence type="ECO:0000313" key="2">
    <source>
        <dbReference type="Proteomes" id="UP000789706"/>
    </source>
</evidence>
<accession>A0A9N8Z273</accession>
<comment type="caution">
    <text evidence="1">The sequence shown here is derived from an EMBL/GenBank/DDBJ whole genome shotgun (WGS) entry which is preliminary data.</text>
</comment>
<organism evidence="1 2">
    <name type="scientific">Diversispora eburnea</name>
    <dbReference type="NCBI Taxonomy" id="1213867"/>
    <lineage>
        <taxon>Eukaryota</taxon>
        <taxon>Fungi</taxon>
        <taxon>Fungi incertae sedis</taxon>
        <taxon>Mucoromycota</taxon>
        <taxon>Glomeromycotina</taxon>
        <taxon>Glomeromycetes</taxon>
        <taxon>Diversisporales</taxon>
        <taxon>Diversisporaceae</taxon>
        <taxon>Diversispora</taxon>
    </lineage>
</organism>
<dbReference type="AlphaFoldDB" id="A0A9N8Z273"/>